<dbReference type="NCBIfam" id="TIGR04335">
    <property type="entry name" value="AmmeMemoSam_A"/>
    <property type="match status" value="1"/>
</dbReference>
<protein>
    <recommendedName>
        <fullName evidence="1">Protein ENU09_01860</fullName>
    </recommendedName>
</protein>
<dbReference type="InterPro" id="IPR023472">
    <property type="entry name" value="Uncharacterised_MJ0810"/>
</dbReference>
<accession>A0A7C4NM69</accession>
<dbReference type="PANTHER" id="PTHR13016">
    <property type="entry name" value="AMMECR1 HOMOLOG"/>
    <property type="match status" value="1"/>
</dbReference>
<dbReference type="NCBIfam" id="TIGR00296">
    <property type="entry name" value="TIGR00296 family protein"/>
    <property type="match status" value="1"/>
</dbReference>
<feature type="domain" description="AMMECR1" evidence="2">
    <location>
        <begin position="13"/>
        <end position="208"/>
    </location>
</feature>
<evidence type="ECO:0000313" key="4">
    <source>
        <dbReference type="EMBL" id="HGQ73607.1"/>
    </source>
</evidence>
<dbReference type="HAMAP" id="MF_00645">
    <property type="entry name" value="AMMECR1"/>
    <property type="match status" value="1"/>
</dbReference>
<dbReference type="InterPro" id="IPR002733">
    <property type="entry name" value="AMMECR1_domain"/>
</dbReference>
<dbReference type="InterPro" id="IPR027623">
    <property type="entry name" value="AmmeMemoSam_A"/>
</dbReference>
<dbReference type="EMBL" id="DTBE01000054">
    <property type="protein sequence ID" value="HGQ59456.1"/>
    <property type="molecule type" value="Genomic_DNA"/>
</dbReference>
<comment type="caution">
    <text evidence="4">The sequence shown here is derived from an EMBL/GenBank/DDBJ whole genome shotgun (WGS) entry which is preliminary data.</text>
</comment>
<dbReference type="SUPFAM" id="SSF143447">
    <property type="entry name" value="AMMECR1-like"/>
    <property type="match status" value="1"/>
</dbReference>
<dbReference type="Pfam" id="PF01871">
    <property type="entry name" value="AMMECR1"/>
    <property type="match status" value="1"/>
</dbReference>
<dbReference type="Gene3D" id="3.30.700.20">
    <property type="entry name" value="Hypothetical protein ph0010, domain 1"/>
    <property type="match status" value="1"/>
</dbReference>
<sequence length="224" mass="25463">MSEAIHPRELSLEDGIFLVKLARRAVEEKLISDITLKPPADTPRYMYRPGMVFTTIESYRPGGRSVLRGCIGFLSPIYSLIEATIKSALEAAFGDPRFPPVRKHELPNLVFEVTVLSMPINITREDRFSILKEIVIGRDGLIVEKGFYKGTLLPAVPVEYCWDVETFVSETCLKAGLEPDCWLKHGVEIYRYEGRVYREVKPYGDVVERDLVKEFIQACGKSLF</sequence>
<dbReference type="InterPro" id="IPR027485">
    <property type="entry name" value="AMMECR1_N"/>
</dbReference>
<reference evidence="4" key="1">
    <citation type="journal article" date="2020" name="mSystems">
        <title>Genome- and Community-Level Interaction Insights into Carbon Utilization and Element Cycling Functions of Hydrothermarchaeota in Hydrothermal Sediment.</title>
        <authorList>
            <person name="Zhou Z."/>
            <person name="Liu Y."/>
            <person name="Xu W."/>
            <person name="Pan J."/>
            <person name="Luo Z.H."/>
            <person name="Li M."/>
        </authorList>
    </citation>
    <scope>NUCLEOTIDE SEQUENCE [LARGE SCALE GENOMIC DNA]</scope>
    <source>
        <strain evidence="3">SpSt-638</strain>
        <strain evidence="4">SpSt-648</strain>
    </source>
</reference>
<evidence type="ECO:0000259" key="2">
    <source>
        <dbReference type="PROSITE" id="PS51112"/>
    </source>
</evidence>
<evidence type="ECO:0000313" key="3">
    <source>
        <dbReference type="EMBL" id="HGQ59456.1"/>
    </source>
</evidence>
<dbReference type="AlphaFoldDB" id="A0A7C4NM69"/>
<dbReference type="InterPro" id="IPR036071">
    <property type="entry name" value="AMMECR1_dom_sf"/>
</dbReference>
<dbReference type="Gene3D" id="3.30.1490.150">
    <property type="entry name" value="Hypothetical protein ph0010, domain 2"/>
    <property type="match status" value="1"/>
</dbReference>
<dbReference type="PROSITE" id="PS51112">
    <property type="entry name" value="AMMECR1"/>
    <property type="match status" value="1"/>
</dbReference>
<dbReference type="PANTHER" id="PTHR13016:SF0">
    <property type="entry name" value="AMME SYNDROME CANDIDATE GENE 1 PROTEIN"/>
    <property type="match status" value="1"/>
</dbReference>
<name>A0A7C4NM69_STAMA</name>
<dbReference type="InterPro" id="IPR023473">
    <property type="entry name" value="AMMECR1"/>
</dbReference>
<gene>
    <name evidence="3" type="ORF">ENU09_01860</name>
    <name evidence="4" type="ORF">ENU20_00810</name>
</gene>
<proteinExistence type="inferred from homology"/>
<evidence type="ECO:0000256" key="1">
    <source>
        <dbReference type="HAMAP-Rule" id="MF_00645"/>
    </source>
</evidence>
<organism evidence="4">
    <name type="scientific">Staphylothermus marinus</name>
    <dbReference type="NCBI Taxonomy" id="2280"/>
    <lineage>
        <taxon>Archaea</taxon>
        <taxon>Thermoproteota</taxon>
        <taxon>Thermoprotei</taxon>
        <taxon>Desulfurococcales</taxon>
        <taxon>Desulfurococcaceae</taxon>
        <taxon>Staphylothermus</taxon>
    </lineage>
</organism>
<dbReference type="EMBL" id="DTBP01000010">
    <property type="protein sequence ID" value="HGQ73607.1"/>
    <property type="molecule type" value="Genomic_DNA"/>
</dbReference>